<evidence type="ECO:0000256" key="3">
    <source>
        <dbReference type="ARBA" id="ARBA00007571"/>
    </source>
</evidence>
<sequence length="212" mass="23575">MKVKICGIRDMKTAEFAIEAGADAIGFVFAESKREISIEEARKITASLPDKVLKIGVFVNETKDVLERTFEEVGLTHLQLHGDESPEFCRSIRYPVIKAIRVMSNEDLRTIPQYDCEYILLDSPYGKYRGGNGTTFDWNLLKEIEIQKDKLILAGGLTIDNVLEAIDLGKPGMVDVSSGVETNGMKDHSKIGDFIKKVKGGGKVNDNLYTSR</sequence>
<organism evidence="12 13">
    <name type="scientific">Pseudoneobacillus rhizosphaerae</name>
    <dbReference type="NCBI Taxonomy" id="2880968"/>
    <lineage>
        <taxon>Bacteria</taxon>
        <taxon>Bacillati</taxon>
        <taxon>Bacillota</taxon>
        <taxon>Bacilli</taxon>
        <taxon>Bacillales</taxon>
        <taxon>Bacillaceae</taxon>
        <taxon>Pseudoneobacillus</taxon>
    </lineage>
</organism>
<name>A0A9C7GCN9_9BACI</name>
<dbReference type="CDD" id="cd00405">
    <property type="entry name" value="PRAI"/>
    <property type="match status" value="1"/>
</dbReference>
<evidence type="ECO:0000256" key="6">
    <source>
        <dbReference type="ARBA" id="ARBA00022605"/>
    </source>
</evidence>
<evidence type="ECO:0000313" key="12">
    <source>
        <dbReference type="EMBL" id="CAG9610191.1"/>
    </source>
</evidence>
<dbReference type="SUPFAM" id="SSF51366">
    <property type="entry name" value="Ribulose-phoshate binding barrel"/>
    <property type="match status" value="1"/>
</dbReference>
<evidence type="ECO:0000256" key="2">
    <source>
        <dbReference type="ARBA" id="ARBA00004664"/>
    </source>
</evidence>
<dbReference type="AlphaFoldDB" id="A0A9C7GCN9"/>
<accession>A0A9C7GCN9</accession>
<feature type="domain" description="N-(5'phosphoribosyl) anthranilate isomerase (PRAI)" evidence="11">
    <location>
        <begin position="3"/>
        <end position="196"/>
    </location>
</feature>
<dbReference type="FunFam" id="3.20.20.70:FF:000075">
    <property type="entry name" value="Tryptophan biosynthesis protein TRP1"/>
    <property type="match status" value="1"/>
</dbReference>
<evidence type="ECO:0000256" key="1">
    <source>
        <dbReference type="ARBA" id="ARBA00001164"/>
    </source>
</evidence>
<keyword evidence="7 10" id="KW-0822">Tryptophan biosynthesis</keyword>
<dbReference type="InterPro" id="IPR013785">
    <property type="entry name" value="Aldolase_TIM"/>
</dbReference>
<evidence type="ECO:0000313" key="13">
    <source>
        <dbReference type="Proteomes" id="UP000789845"/>
    </source>
</evidence>
<dbReference type="HAMAP" id="MF_00135">
    <property type="entry name" value="PRAI"/>
    <property type="match status" value="1"/>
</dbReference>
<evidence type="ECO:0000256" key="8">
    <source>
        <dbReference type="ARBA" id="ARBA00023141"/>
    </source>
</evidence>
<dbReference type="Gene3D" id="3.20.20.70">
    <property type="entry name" value="Aldolase class I"/>
    <property type="match status" value="1"/>
</dbReference>
<dbReference type="InterPro" id="IPR001240">
    <property type="entry name" value="PRAI_dom"/>
</dbReference>
<comment type="similarity">
    <text evidence="3 10">Belongs to the TrpF family.</text>
</comment>
<dbReference type="InterPro" id="IPR011060">
    <property type="entry name" value="RibuloseP-bd_barrel"/>
</dbReference>
<comment type="pathway">
    <text evidence="2 10">Amino-acid biosynthesis; L-tryptophan biosynthesis; L-tryptophan from chorismate: step 3/5.</text>
</comment>
<dbReference type="PANTHER" id="PTHR42894">
    <property type="entry name" value="N-(5'-PHOSPHORIBOSYL)ANTHRANILATE ISOMERASE"/>
    <property type="match status" value="1"/>
</dbReference>
<reference evidence="12" key="1">
    <citation type="submission" date="2021-10" db="EMBL/GenBank/DDBJ databases">
        <authorList>
            <person name="Criscuolo A."/>
        </authorList>
    </citation>
    <scope>NUCLEOTIDE SEQUENCE</scope>
    <source>
        <strain evidence="12">CIP111885</strain>
    </source>
</reference>
<keyword evidence="8 10" id="KW-0057">Aromatic amino acid biosynthesis</keyword>
<comment type="catalytic activity">
    <reaction evidence="1 10">
        <text>N-(5-phospho-beta-D-ribosyl)anthranilate = 1-(2-carboxyphenylamino)-1-deoxy-D-ribulose 5-phosphate</text>
        <dbReference type="Rhea" id="RHEA:21540"/>
        <dbReference type="ChEBI" id="CHEBI:18277"/>
        <dbReference type="ChEBI" id="CHEBI:58613"/>
        <dbReference type="EC" id="5.3.1.24"/>
    </reaction>
</comment>
<evidence type="ECO:0000259" key="11">
    <source>
        <dbReference type="Pfam" id="PF00697"/>
    </source>
</evidence>
<evidence type="ECO:0000256" key="4">
    <source>
        <dbReference type="ARBA" id="ARBA00012572"/>
    </source>
</evidence>
<dbReference type="PANTHER" id="PTHR42894:SF1">
    <property type="entry name" value="N-(5'-PHOSPHORIBOSYL)ANTHRANILATE ISOMERASE"/>
    <property type="match status" value="1"/>
</dbReference>
<dbReference type="NCBIfam" id="NF002298">
    <property type="entry name" value="PRK01222.1-4"/>
    <property type="match status" value="1"/>
</dbReference>
<keyword evidence="13" id="KW-1185">Reference proteome</keyword>
<proteinExistence type="inferred from homology"/>
<dbReference type="EMBL" id="CAKJTG010000030">
    <property type="protein sequence ID" value="CAG9610191.1"/>
    <property type="molecule type" value="Genomic_DNA"/>
</dbReference>
<comment type="caution">
    <text evidence="12">The sequence shown here is derived from an EMBL/GenBank/DDBJ whole genome shotgun (WGS) entry which is preliminary data.</text>
</comment>
<dbReference type="InterPro" id="IPR044643">
    <property type="entry name" value="TrpF_fam"/>
</dbReference>
<evidence type="ECO:0000256" key="7">
    <source>
        <dbReference type="ARBA" id="ARBA00022822"/>
    </source>
</evidence>
<dbReference type="Pfam" id="PF00697">
    <property type="entry name" value="PRAI"/>
    <property type="match status" value="1"/>
</dbReference>
<keyword evidence="9 10" id="KW-0413">Isomerase</keyword>
<evidence type="ECO:0000256" key="10">
    <source>
        <dbReference type="HAMAP-Rule" id="MF_00135"/>
    </source>
</evidence>
<evidence type="ECO:0000256" key="5">
    <source>
        <dbReference type="ARBA" id="ARBA00022272"/>
    </source>
</evidence>
<evidence type="ECO:0000256" key="9">
    <source>
        <dbReference type="ARBA" id="ARBA00023235"/>
    </source>
</evidence>
<protein>
    <recommendedName>
        <fullName evidence="5 10">N-(5'-phosphoribosyl)anthranilate isomerase</fullName>
        <shortName evidence="10">PRAI</shortName>
        <ecNumber evidence="4 10">5.3.1.24</ecNumber>
    </recommendedName>
</protein>
<dbReference type="Proteomes" id="UP000789845">
    <property type="component" value="Unassembled WGS sequence"/>
</dbReference>
<dbReference type="EC" id="5.3.1.24" evidence="4 10"/>
<gene>
    <name evidence="10 12" type="primary">trpF</name>
    <name evidence="12" type="ORF">NEOCIP111885_03937</name>
</gene>
<dbReference type="GO" id="GO:0004640">
    <property type="term" value="F:phosphoribosylanthranilate isomerase activity"/>
    <property type="evidence" value="ECO:0007669"/>
    <property type="project" value="UniProtKB-UniRule"/>
</dbReference>
<dbReference type="RefSeq" id="WP_230498427.1">
    <property type="nucleotide sequence ID" value="NZ_CAKJTG010000030.1"/>
</dbReference>
<dbReference type="GO" id="GO:0000162">
    <property type="term" value="P:L-tryptophan biosynthetic process"/>
    <property type="evidence" value="ECO:0007669"/>
    <property type="project" value="UniProtKB-UniRule"/>
</dbReference>
<keyword evidence="6 10" id="KW-0028">Amino-acid biosynthesis</keyword>